<reference evidence="3 4" key="1">
    <citation type="submission" date="2024-07" db="EMBL/GenBank/DDBJ databases">
        <title>Section-level genome sequencing and comparative genomics of Aspergillus sections Usti and Cavernicolus.</title>
        <authorList>
            <consortium name="Lawrence Berkeley National Laboratory"/>
            <person name="Nybo J.L."/>
            <person name="Vesth T.C."/>
            <person name="Theobald S."/>
            <person name="Frisvad J.C."/>
            <person name="Larsen T.O."/>
            <person name="Kjaerboelling I."/>
            <person name="Rothschild-Mancinelli K."/>
            <person name="Lyhne E.K."/>
            <person name="Kogle M.E."/>
            <person name="Barry K."/>
            <person name="Clum A."/>
            <person name="Na H."/>
            <person name="Ledsgaard L."/>
            <person name="Lin J."/>
            <person name="Lipzen A."/>
            <person name="Kuo A."/>
            <person name="Riley R."/>
            <person name="Mondo S."/>
            <person name="Labutti K."/>
            <person name="Haridas S."/>
            <person name="Pangalinan J."/>
            <person name="Salamov A.A."/>
            <person name="Simmons B.A."/>
            <person name="Magnuson J.K."/>
            <person name="Chen J."/>
            <person name="Drula E."/>
            <person name="Henrissat B."/>
            <person name="Wiebenga A."/>
            <person name="Lubbers R.J."/>
            <person name="Gomes A.C."/>
            <person name="Makela M.R."/>
            <person name="Stajich J."/>
            <person name="Grigoriev I.V."/>
            <person name="Mortensen U.H."/>
            <person name="De Vries R.P."/>
            <person name="Baker S.E."/>
            <person name="Andersen M.R."/>
        </authorList>
    </citation>
    <scope>NUCLEOTIDE SEQUENCE [LARGE SCALE GENOMIC DNA]</scope>
    <source>
        <strain evidence="3 4">CBS 209.92</strain>
    </source>
</reference>
<protein>
    <recommendedName>
        <fullName evidence="2">NADH:flavin oxidoreductase/NADH oxidase N-terminal domain-containing protein</fullName>
    </recommendedName>
</protein>
<keyword evidence="4" id="KW-1185">Reference proteome</keyword>
<dbReference type="InterPro" id="IPR045247">
    <property type="entry name" value="Oye-like"/>
</dbReference>
<dbReference type="Gene3D" id="3.20.20.70">
    <property type="entry name" value="Aldolase class I"/>
    <property type="match status" value="1"/>
</dbReference>
<dbReference type="Pfam" id="PF00724">
    <property type="entry name" value="Oxidored_FMN"/>
    <property type="match status" value="1"/>
</dbReference>
<organism evidence="3 4">
    <name type="scientific">Aspergillus keveii</name>
    <dbReference type="NCBI Taxonomy" id="714993"/>
    <lineage>
        <taxon>Eukaryota</taxon>
        <taxon>Fungi</taxon>
        <taxon>Dikarya</taxon>
        <taxon>Ascomycota</taxon>
        <taxon>Pezizomycotina</taxon>
        <taxon>Eurotiomycetes</taxon>
        <taxon>Eurotiomycetidae</taxon>
        <taxon>Eurotiales</taxon>
        <taxon>Aspergillaceae</taxon>
        <taxon>Aspergillus</taxon>
        <taxon>Aspergillus subgen. Nidulantes</taxon>
    </lineage>
</organism>
<dbReference type="EMBL" id="JBFTWV010000129">
    <property type="protein sequence ID" value="KAL2785975.1"/>
    <property type="molecule type" value="Genomic_DNA"/>
</dbReference>
<gene>
    <name evidence="3" type="ORF">BJX66DRAFT_347109</name>
</gene>
<dbReference type="PANTHER" id="PTHR22893:SF91">
    <property type="entry name" value="NADPH DEHYDROGENASE 2-RELATED"/>
    <property type="match status" value="1"/>
</dbReference>
<dbReference type="Proteomes" id="UP001610563">
    <property type="component" value="Unassembled WGS sequence"/>
</dbReference>
<comment type="caution">
    <text evidence="3">The sequence shown here is derived from an EMBL/GenBank/DDBJ whole genome shotgun (WGS) entry which is preliminary data.</text>
</comment>
<dbReference type="SUPFAM" id="SSF51395">
    <property type="entry name" value="FMN-linked oxidoreductases"/>
    <property type="match status" value="1"/>
</dbReference>
<evidence type="ECO:0000259" key="2">
    <source>
        <dbReference type="Pfam" id="PF00724"/>
    </source>
</evidence>
<evidence type="ECO:0000256" key="1">
    <source>
        <dbReference type="SAM" id="MobiDB-lite"/>
    </source>
</evidence>
<proteinExistence type="predicted"/>
<dbReference type="PANTHER" id="PTHR22893">
    <property type="entry name" value="NADH OXIDOREDUCTASE-RELATED"/>
    <property type="match status" value="1"/>
</dbReference>
<feature type="compositionally biased region" description="Polar residues" evidence="1">
    <location>
        <begin position="381"/>
        <end position="402"/>
    </location>
</feature>
<evidence type="ECO:0000313" key="3">
    <source>
        <dbReference type="EMBL" id="KAL2785975.1"/>
    </source>
</evidence>
<name>A0ABR4FRV1_9EURO</name>
<dbReference type="InterPro" id="IPR001155">
    <property type="entry name" value="OxRdtase_FMN_N"/>
</dbReference>
<evidence type="ECO:0000313" key="4">
    <source>
        <dbReference type="Proteomes" id="UP001610563"/>
    </source>
</evidence>
<feature type="domain" description="NADH:flavin oxidoreductase/NADH oxidase N-terminal" evidence="2">
    <location>
        <begin position="4"/>
        <end position="363"/>
    </location>
</feature>
<dbReference type="InterPro" id="IPR013785">
    <property type="entry name" value="Aldolase_TIM"/>
</dbReference>
<sequence>MSELLEPVLLGDTISLRNRICMGSMTRNRCIDANKPTPASIKHYVDRARDGTGLIIAEGTFIGPHGAEWPYAPVMYKQEHADAWARVTSAVHDVGGKIFFQPWHAGRIQNERMPMLREISYPVYAPSRVPAKGGKFRTLEGVPGHTENVTEIVDPRVIVDQFRRSVALAKEAGFDGIELLSQGGYLLHNFLCTHSNTRTDAYGGSVENRCRFPLEVLDAIIDVWGPRAVGIKICPSDDYNDSTVSNDELTETYTYYIRELMCRDLAFINLSRRGCEVGRETDDYFRSKPRPEGKELPAGYEPLNQFGSLIKYPGSRTMLMVNHEYTVEEARELIQEGKIDLVTFARPFIYNPDLITRIKHDIPFAINTRSGKVNYGPFQDPNENYNEWPSSETTSGTIEATA</sequence>
<feature type="region of interest" description="Disordered" evidence="1">
    <location>
        <begin position="377"/>
        <end position="402"/>
    </location>
</feature>
<accession>A0ABR4FRV1</accession>